<dbReference type="RefSeq" id="WP_178372227.1">
    <property type="nucleotide sequence ID" value="NZ_FRBL01000016.1"/>
</dbReference>
<evidence type="ECO:0000313" key="4">
    <source>
        <dbReference type="Proteomes" id="UP000184420"/>
    </source>
</evidence>
<feature type="domain" description="Lantibiotic dehydratase N-terminal" evidence="1">
    <location>
        <begin position="36"/>
        <end position="682"/>
    </location>
</feature>
<organism evidence="3 4">
    <name type="scientific">Chitinophaga jiangningensis</name>
    <dbReference type="NCBI Taxonomy" id="1419482"/>
    <lineage>
        <taxon>Bacteria</taxon>
        <taxon>Pseudomonadati</taxon>
        <taxon>Bacteroidota</taxon>
        <taxon>Chitinophagia</taxon>
        <taxon>Chitinophagales</taxon>
        <taxon>Chitinophagaceae</taxon>
        <taxon>Chitinophaga</taxon>
    </lineage>
</organism>
<evidence type="ECO:0000259" key="2">
    <source>
        <dbReference type="Pfam" id="PF14028"/>
    </source>
</evidence>
<dbReference type="EMBL" id="FRBL01000016">
    <property type="protein sequence ID" value="SHM98151.1"/>
    <property type="molecule type" value="Genomic_DNA"/>
</dbReference>
<keyword evidence="4" id="KW-1185">Reference proteome</keyword>
<gene>
    <name evidence="3" type="ORF">SAMN05444266_11650</name>
</gene>
<accession>A0A1M7N3Z9</accession>
<evidence type="ECO:0000313" key="3">
    <source>
        <dbReference type="EMBL" id="SHM98151.1"/>
    </source>
</evidence>
<evidence type="ECO:0000259" key="1">
    <source>
        <dbReference type="Pfam" id="PF04738"/>
    </source>
</evidence>
<reference evidence="3 4" key="1">
    <citation type="submission" date="2016-11" db="EMBL/GenBank/DDBJ databases">
        <authorList>
            <person name="Jaros S."/>
            <person name="Januszkiewicz K."/>
            <person name="Wedrychowicz H."/>
        </authorList>
    </citation>
    <scope>NUCLEOTIDE SEQUENCE [LARGE SCALE GENOMIC DNA]</scope>
    <source>
        <strain evidence="3 4">DSM 27406</strain>
    </source>
</reference>
<dbReference type="STRING" id="1419482.SAMN05444266_11650"/>
<dbReference type="Proteomes" id="UP000184420">
    <property type="component" value="Unassembled WGS sequence"/>
</dbReference>
<dbReference type="AlphaFoldDB" id="A0A1M7N3Z9"/>
<dbReference type="Pfam" id="PF14028">
    <property type="entry name" value="Lant_dehydr_C"/>
    <property type="match status" value="1"/>
</dbReference>
<name>A0A1M7N3Z9_9BACT</name>
<dbReference type="InterPro" id="IPR023809">
    <property type="entry name" value="Thiopep_bacteriocin_synth_dom"/>
</dbReference>
<sequence>MALSHTGFFLLRSPLYPVDYYRQILEKSLPDLQAAHPDFLYALHIASRELLKELERFTTTPHDFTEKKVAKLRKSLYKYWVRACTRSTPYGLFAGCITGNISAHTQWQLNSITAARQHIRLDMDYFTRICHYLQQQPAIAPQLRYYPNNSIYQSGNKYRYAEFSIVNNKRKYMLTAVPVTDYLKAALQAAANGATMQQVADSIMATDNAISNEEAMSFVTELISAQLLIAETEPKITDVDNLGSLIDRLSTIEDVETLRTHLLHIQQLLQQQNLEPARLVKIQEACSAAFPLDTPKDLLQVDLFKTGTCTIGEQLLTNLLEQVSELTALCHGYTKGGSSDLSAFAERFRERYDGAEVALCLVLDTEAGIGYGQASQQSVHAPFVEDIQTNGPQQPTTVSWSKYQQYTLEKYEQFLQTGAAVNITTDELKAFGDPNELQLASSSYLFGSLLAESAAHADSGEFSFVFQSAGGPSAANLIGRFCSGDPVLAEKMKAALAQEEASAPDAVFAEIVHFPEARAANVLIRPSLRQFEIPYIGVPGVPQAYQLPVDDLLVSVKGNEVILRSARLNKRVYPRLSSAHNYSYNSLPVYKFLCDLQHQSLVSNLAWDWGVLNARPQLPRVTYKNIIVSRACWNIQQKEKEPEELTIKNFMGRYQLPGRVVLTEADNELLLDLSALLAVEILADHLRKHGQARLREFLSDSGAGVLRDGAGNVYAHELLIPLSFTKAPLQQVFAQPVTKSRQEHASPIRAFAPGSEWMYLKIYCGYRVAEELLSGYFADQLPIWNDDQRFEQFFFLRYADPHPHIRLRFLNSRQPHLNDGLLHEIQEYLAPYIANGLVHKIQTDTYVRELERYAAQAMEASEALFWHDSYAVINIISMLDGVEGEEYRWKLALRGMHTMLDDFGLTLTQRKKLLGSLREGFLEEFGGAALLHKQLNDKYRKYQQEIASYMHPEQDDANDIAEAIACFTERSAHCRPVAAQIRETCGSTETYTRIVASHLHMFINRLFVGKQRKHELVLYHFLEKFYLSQLAMEAAAK</sequence>
<dbReference type="Pfam" id="PF04738">
    <property type="entry name" value="Lant_dehydr_N"/>
    <property type="match status" value="1"/>
</dbReference>
<feature type="domain" description="Thiopeptide-type bacteriocin biosynthesis" evidence="2">
    <location>
        <begin position="757"/>
        <end position="1026"/>
    </location>
</feature>
<dbReference type="InterPro" id="IPR006827">
    <property type="entry name" value="Lant_deHydtase_N"/>
</dbReference>
<dbReference type="NCBIfam" id="TIGR03891">
    <property type="entry name" value="thiopep_ocin"/>
    <property type="match status" value="1"/>
</dbReference>
<protein>
    <submittedName>
        <fullName evidence="3">Thiopeptide-type bacteriocin biosynthesis domain-containing protein</fullName>
    </submittedName>
</protein>
<proteinExistence type="predicted"/>